<dbReference type="OrthoDB" id="7062584at2"/>
<dbReference type="InterPro" id="IPR024747">
    <property type="entry name" value="Pyridox_Oxase-rel"/>
</dbReference>
<accession>A0A3E0VT44</accession>
<gene>
    <name evidence="1" type="ORF">B7R22_13890</name>
</gene>
<protein>
    <recommendedName>
        <fullName evidence="3">Pyridoxamine 5'-phosphate oxidase</fullName>
    </recommendedName>
</protein>
<dbReference type="InterPro" id="IPR012349">
    <property type="entry name" value="Split_barrel_FMN-bd"/>
</dbReference>
<dbReference type="SUPFAM" id="SSF50475">
    <property type="entry name" value="FMN-binding split barrel"/>
    <property type="match status" value="1"/>
</dbReference>
<dbReference type="Gene3D" id="2.30.110.10">
    <property type="entry name" value="Electron Transport, Fmn-binding Protein, Chain A"/>
    <property type="match status" value="1"/>
</dbReference>
<evidence type="ECO:0000313" key="1">
    <source>
        <dbReference type="EMBL" id="RFA13182.1"/>
    </source>
</evidence>
<dbReference type="Pfam" id="PF12900">
    <property type="entry name" value="Pyridox_ox_2"/>
    <property type="match status" value="1"/>
</dbReference>
<organism evidence="1 2">
    <name type="scientific">Subtercola boreus</name>
    <dbReference type="NCBI Taxonomy" id="120213"/>
    <lineage>
        <taxon>Bacteria</taxon>
        <taxon>Bacillati</taxon>
        <taxon>Actinomycetota</taxon>
        <taxon>Actinomycetes</taxon>
        <taxon>Micrococcales</taxon>
        <taxon>Microbacteriaceae</taxon>
        <taxon>Subtercola</taxon>
    </lineage>
</organism>
<comment type="caution">
    <text evidence="1">The sequence shown here is derived from an EMBL/GenBank/DDBJ whole genome shotgun (WGS) entry which is preliminary data.</text>
</comment>
<reference evidence="1 2" key="1">
    <citation type="submission" date="2017-04" db="EMBL/GenBank/DDBJ databases">
        <title>Comparative genome analysis of Subtercola boreus.</title>
        <authorList>
            <person name="Cho Y.-J."/>
            <person name="Cho A."/>
            <person name="Kim O.-S."/>
            <person name="Lee J.-I."/>
        </authorList>
    </citation>
    <scope>NUCLEOTIDE SEQUENCE [LARGE SCALE GENOMIC DNA]</scope>
    <source>
        <strain evidence="1 2">P27479</strain>
    </source>
</reference>
<sequence>MHLTQTSAAPVAIASPTAESLSRSHLSHDRSTKEHHMVMTFQDFNEWSPQGPVTELSVEHCWNLLKATNIGRLGLSVDNQPEIFPVNYIADGSSVVFRTARGTKLRELLINDSVVFEVDEQLENGAWSVTLKGTADVLGPEIPDPVYDDETLPQWAPTAEYLYVRITPRDIRGRQFEHQLRLIVPES</sequence>
<dbReference type="Proteomes" id="UP000256541">
    <property type="component" value="Unassembled WGS sequence"/>
</dbReference>
<proteinExistence type="predicted"/>
<dbReference type="EMBL" id="NBXB01000036">
    <property type="protein sequence ID" value="RFA13182.1"/>
    <property type="molecule type" value="Genomic_DNA"/>
</dbReference>
<evidence type="ECO:0008006" key="3">
    <source>
        <dbReference type="Google" id="ProtNLM"/>
    </source>
</evidence>
<name>A0A3E0VT44_9MICO</name>
<dbReference type="AlphaFoldDB" id="A0A3E0VT44"/>
<evidence type="ECO:0000313" key="2">
    <source>
        <dbReference type="Proteomes" id="UP000256541"/>
    </source>
</evidence>